<dbReference type="EMBL" id="FUXK01000010">
    <property type="protein sequence ID" value="SJZ78008.1"/>
    <property type="molecule type" value="Genomic_DNA"/>
</dbReference>
<proteinExistence type="predicted"/>
<dbReference type="STRING" id="28136.SAMN02745202_01050"/>
<dbReference type="InterPro" id="IPR019861">
    <property type="entry name" value="PorP/SprF_Bacteroidetes"/>
</dbReference>
<dbReference type="Pfam" id="PF11751">
    <property type="entry name" value="PorP_SprF"/>
    <property type="match status" value="1"/>
</dbReference>
<dbReference type="RefSeq" id="WP_144006216.1">
    <property type="nucleotide sequence ID" value="NZ_FUXK01000010.1"/>
</dbReference>
<dbReference type="Proteomes" id="UP000190065">
    <property type="component" value="Unassembled WGS sequence"/>
</dbReference>
<dbReference type="eggNOG" id="COG0226">
    <property type="taxonomic scope" value="Bacteria"/>
</dbReference>
<dbReference type="AlphaFoldDB" id="A0A1T4NGY8"/>
<evidence type="ECO:0000313" key="1">
    <source>
        <dbReference type="EMBL" id="SJZ78008.1"/>
    </source>
</evidence>
<organism evidence="1 2">
    <name type="scientific">Segatella oulorum</name>
    <dbReference type="NCBI Taxonomy" id="28136"/>
    <lineage>
        <taxon>Bacteria</taxon>
        <taxon>Pseudomonadati</taxon>
        <taxon>Bacteroidota</taxon>
        <taxon>Bacteroidia</taxon>
        <taxon>Bacteroidales</taxon>
        <taxon>Prevotellaceae</taxon>
        <taxon>Segatella</taxon>
    </lineage>
</organism>
<protein>
    <submittedName>
        <fullName evidence="1">Type IX secretion system membrane protein, PorP/SprF family</fullName>
    </submittedName>
</protein>
<sequence>MVAWTCEMPMKAQLNEAPIHYFDLQSVVNPAAVGADKWMHLRAEGTLSFAGAQRHPRTFYVAADAPLPLSRQQHGVGLQWMRHQLDLSTQQQVVLQYAYRFPLGKGALAAGAQIGLLTETFDGEKLDPSQPHNPAWPTSKATEHAMTMGVGVCYVQPLWFAGFAVHALNAPTLQLTPAYAVTHKPLYSLVGGYDMRFRNPHLTLKMSALLQATQKKFRADVTARMVYQRDKKQVYGGLTYSPTHAVTALVGGTFHGVVLGYHYEYYTSSSNLREGRHGCFVGYQTEFNVGSQRRGRHQSIRIL</sequence>
<accession>A0A1T4NGY8</accession>
<dbReference type="NCBIfam" id="TIGR03519">
    <property type="entry name" value="T9SS_PorP_fam"/>
    <property type="match status" value="1"/>
</dbReference>
<reference evidence="1 2" key="1">
    <citation type="submission" date="2017-02" db="EMBL/GenBank/DDBJ databases">
        <authorList>
            <person name="Peterson S.W."/>
        </authorList>
    </citation>
    <scope>NUCLEOTIDE SEQUENCE [LARGE SCALE GENOMIC DNA]</scope>
    <source>
        <strain evidence="1 2">ATCC 43324</strain>
    </source>
</reference>
<evidence type="ECO:0000313" key="2">
    <source>
        <dbReference type="Proteomes" id="UP000190065"/>
    </source>
</evidence>
<name>A0A1T4NGY8_9BACT</name>
<gene>
    <name evidence="1" type="ORF">SAMN02745202_01050</name>
</gene>